<evidence type="ECO:0000256" key="10">
    <source>
        <dbReference type="ARBA" id="ARBA00022833"/>
    </source>
</evidence>
<evidence type="ECO:0000256" key="8">
    <source>
        <dbReference type="ARBA" id="ARBA00022723"/>
    </source>
</evidence>
<keyword evidence="9" id="KW-0378">Hydrolase</keyword>
<comment type="similarity">
    <text evidence="4">Belongs to the PPR family. P subfamily.</text>
</comment>
<name>A0A9N9WT95_9DIPT</name>
<sequence>MLRKSFQFSAIYFRNYGRSSFIRAKSETLDKVLVDKPNKIKWDTIRNEIQLNEKTVNEFNIDSLILSKCFNGAQLDVALSYINFLQSKSLEINDASVSKLIRLYYKHFTAKREEFTKSQEDEILKWCKIIIDRHETLDASTAENIVHGLSLTHRWKDAFKYFDHIKMSGKELSDSVYSCILSKAIENDSYSIIWDLLNEMSENQVVPRSYVFIQWFNKHINDEDKVNEMLEYISDNHILLPEIDIQNFSDALKPKYTCSFVSINRNGRCPSCLQKLPGVKLLETEFNKIAAQFLEDIFIRNDVWLKTNPSEIKRFKEFIDKTKPYDSVIDGLNVAYSQGDKLSPKVYSKILAQVVKYFVDKKEKCLVIGRKHMKFWPKKEMSYVRENSMLFLTEDLSNDDLFLLYAALKSGPKTNIFSRDLMRQHSHLLSPKMKKVFRRWQQEHQYHLITAQQKVIVREPITFELRAHRVNSIWHLPFTNENIKNTVDTFILPACWLCLKRT</sequence>
<evidence type="ECO:0000256" key="7">
    <source>
        <dbReference type="ARBA" id="ARBA00022722"/>
    </source>
</evidence>
<keyword evidence="13" id="KW-0496">Mitochondrion</keyword>
<keyword evidence="10" id="KW-0862">Zinc</keyword>
<evidence type="ECO:0000256" key="5">
    <source>
        <dbReference type="ARBA" id="ARBA00012179"/>
    </source>
</evidence>
<dbReference type="Proteomes" id="UP001153620">
    <property type="component" value="Chromosome 2"/>
</dbReference>
<evidence type="ECO:0000256" key="15">
    <source>
        <dbReference type="ARBA" id="ARBA00044559"/>
    </source>
</evidence>
<evidence type="ECO:0000256" key="3">
    <source>
        <dbReference type="ARBA" id="ARBA00004173"/>
    </source>
</evidence>
<evidence type="ECO:0000256" key="13">
    <source>
        <dbReference type="ARBA" id="ARBA00023128"/>
    </source>
</evidence>
<evidence type="ECO:0000256" key="6">
    <source>
        <dbReference type="ARBA" id="ARBA00022694"/>
    </source>
</evidence>
<evidence type="ECO:0000256" key="14">
    <source>
        <dbReference type="ARBA" id="ARBA00044536"/>
    </source>
</evidence>
<protein>
    <recommendedName>
        <fullName evidence="14">Mitochondrial ribonuclease P catalytic subunit</fullName>
        <ecNumber evidence="5">3.1.26.5</ecNumber>
    </recommendedName>
    <alternativeName>
        <fullName evidence="15">Mitochondrial ribonuclease P protein 3</fullName>
    </alternativeName>
</protein>
<evidence type="ECO:0000256" key="4">
    <source>
        <dbReference type="ARBA" id="ARBA00007626"/>
    </source>
</evidence>
<reference evidence="17" key="2">
    <citation type="submission" date="2022-10" db="EMBL/GenBank/DDBJ databases">
        <authorList>
            <consortium name="ENA_rothamsted_submissions"/>
            <consortium name="culmorum"/>
            <person name="King R."/>
        </authorList>
    </citation>
    <scope>NUCLEOTIDE SEQUENCE</scope>
</reference>
<comment type="subcellular location">
    <subcellularLocation>
        <location evidence="3">Mitochondrion</location>
    </subcellularLocation>
</comment>
<evidence type="ECO:0000256" key="2">
    <source>
        <dbReference type="ARBA" id="ARBA00001946"/>
    </source>
</evidence>
<dbReference type="CDD" id="cd18718">
    <property type="entry name" value="PIN_PRORP"/>
    <property type="match status" value="1"/>
</dbReference>
<evidence type="ECO:0000313" key="17">
    <source>
        <dbReference type="EMBL" id="CAG9805062.1"/>
    </source>
</evidence>
<dbReference type="InterPro" id="IPR011990">
    <property type="entry name" value="TPR-like_helical_dom_sf"/>
</dbReference>
<gene>
    <name evidence="17" type="ORF">CHIRRI_LOCUS7938</name>
</gene>
<dbReference type="PANTHER" id="PTHR13547:SF1">
    <property type="entry name" value="MITOCHONDRIAL RIBONUCLEASE P CATALYTIC SUBUNIT"/>
    <property type="match status" value="1"/>
</dbReference>
<dbReference type="AlphaFoldDB" id="A0A9N9WT95"/>
<dbReference type="Gene3D" id="3.40.50.11980">
    <property type="match status" value="1"/>
</dbReference>
<comment type="cofactor">
    <cofactor evidence="2">
        <name>Mg(2+)</name>
        <dbReference type="ChEBI" id="CHEBI:18420"/>
    </cofactor>
</comment>
<keyword evidence="18" id="KW-1185">Reference proteome</keyword>
<dbReference type="InterPro" id="IPR033495">
    <property type="entry name" value="MRPP3_PIN_dom"/>
</dbReference>
<dbReference type="GO" id="GO:0097745">
    <property type="term" value="P:mitochondrial tRNA 5'-end processing"/>
    <property type="evidence" value="ECO:0007669"/>
    <property type="project" value="TreeGrafter"/>
</dbReference>
<dbReference type="GO" id="GO:0004526">
    <property type="term" value="F:ribonuclease P activity"/>
    <property type="evidence" value="ECO:0007669"/>
    <property type="project" value="UniProtKB-EC"/>
</dbReference>
<comment type="catalytic activity">
    <reaction evidence="1">
        <text>Endonucleolytic cleavage of RNA, removing 5'-extranucleotides from tRNA precursor.</text>
        <dbReference type="EC" id="3.1.26.5"/>
    </reaction>
</comment>
<proteinExistence type="inferred from homology"/>
<evidence type="ECO:0000259" key="16">
    <source>
        <dbReference type="Pfam" id="PF16953"/>
    </source>
</evidence>
<dbReference type="EC" id="3.1.26.5" evidence="5"/>
<reference evidence="17" key="1">
    <citation type="submission" date="2022-01" db="EMBL/GenBank/DDBJ databases">
        <authorList>
            <person name="King R."/>
        </authorList>
    </citation>
    <scope>NUCLEOTIDE SEQUENCE</scope>
</reference>
<keyword evidence="6" id="KW-0819">tRNA processing</keyword>
<keyword evidence="8" id="KW-0479">Metal-binding</keyword>
<accession>A0A9N9WT95</accession>
<dbReference type="Gene3D" id="1.25.40.10">
    <property type="entry name" value="Tetratricopeptide repeat domain"/>
    <property type="match status" value="1"/>
</dbReference>
<dbReference type="PANTHER" id="PTHR13547">
    <property type="match status" value="1"/>
</dbReference>
<dbReference type="GO" id="GO:0001682">
    <property type="term" value="P:tRNA 5'-leader removal"/>
    <property type="evidence" value="ECO:0007669"/>
    <property type="project" value="TreeGrafter"/>
</dbReference>
<dbReference type="OrthoDB" id="46913at2759"/>
<dbReference type="GO" id="GO:0030678">
    <property type="term" value="C:mitochondrial ribonuclease P complex"/>
    <property type="evidence" value="ECO:0007669"/>
    <property type="project" value="TreeGrafter"/>
</dbReference>
<dbReference type="GO" id="GO:0046872">
    <property type="term" value="F:metal ion binding"/>
    <property type="evidence" value="ECO:0007669"/>
    <property type="project" value="UniProtKB-KW"/>
</dbReference>
<organism evidence="17 18">
    <name type="scientific">Chironomus riparius</name>
    <dbReference type="NCBI Taxonomy" id="315576"/>
    <lineage>
        <taxon>Eukaryota</taxon>
        <taxon>Metazoa</taxon>
        <taxon>Ecdysozoa</taxon>
        <taxon>Arthropoda</taxon>
        <taxon>Hexapoda</taxon>
        <taxon>Insecta</taxon>
        <taxon>Pterygota</taxon>
        <taxon>Neoptera</taxon>
        <taxon>Endopterygota</taxon>
        <taxon>Diptera</taxon>
        <taxon>Nematocera</taxon>
        <taxon>Chironomoidea</taxon>
        <taxon>Chironomidae</taxon>
        <taxon>Chironominae</taxon>
        <taxon>Chironomus</taxon>
    </lineage>
</organism>
<keyword evidence="12" id="KW-0809">Transit peptide</keyword>
<dbReference type="Pfam" id="PF16953">
    <property type="entry name" value="PRORP"/>
    <property type="match status" value="1"/>
</dbReference>
<dbReference type="InterPro" id="IPR031595">
    <property type="entry name" value="PRORP_C"/>
</dbReference>
<evidence type="ECO:0000313" key="18">
    <source>
        <dbReference type="Proteomes" id="UP001153620"/>
    </source>
</evidence>
<feature type="domain" description="PRORP" evidence="16">
    <location>
        <begin position="263"/>
        <end position="498"/>
    </location>
</feature>
<keyword evidence="11" id="KW-0460">Magnesium</keyword>
<dbReference type="EMBL" id="OU895878">
    <property type="protein sequence ID" value="CAG9805062.1"/>
    <property type="molecule type" value="Genomic_DNA"/>
</dbReference>
<evidence type="ECO:0000256" key="1">
    <source>
        <dbReference type="ARBA" id="ARBA00000928"/>
    </source>
</evidence>
<evidence type="ECO:0000256" key="12">
    <source>
        <dbReference type="ARBA" id="ARBA00022946"/>
    </source>
</evidence>
<evidence type="ECO:0000256" key="9">
    <source>
        <dbReference type="ARBA" id="ARBA00022801"/>
    </source>
</evidence>
<keyword evidence="7" id="KW-0540">Nuclease</keyword>
<evidence type="ECO:0000256" key="11">
    <source>
        <dbReference type="ARBA" id="ARBA00022842"/>
    </source>
</evidence>